<proteinExistence type="predicted"/>
<dbReference type="AlphaFoldDB" id="A0A840Y9K2"/>
<keyword evidence="3" id="KW-1185">Reference proteome</keyword>
<protein>
    <submittedName>
        <fullName evidence="2">Uncharacterized protein</fullName>
    </submittedName>
</protein>
<comment type="caution">
    <text evidence="2">The sequence shown here is derived from an EMBL/GenBank/DDBJ whole genome shotgun (WGS) entry which is preliminary data.</text>
</comment>
<gene>
    <name evidence="2" type="ORF">FHT02_001245</name>
</gene>
<reference evidence="2 3" key="1">
    <citation type="submission" date="2020-08" db="EMBL/GenBank/DDBJ databases">
        <title>Genomic Encyclopedia of Type Strains, Phase IV (KMG-IV): sequencing the most valuable type-strain genomes for metagenomic binning, comparative biology and taxonomic classification.</title>
        <authorList>
            <person name="Goeker M."/>
        </authorList>
    </citation>
    <scope>NUCLEOTIDE SEQUENCE [LARGE SCALE GENOMIC DNA]</scope>
    <source>
        <strain evidence="2 3">DSM 26736</strain>
    </source>
</reference>
<keyword evidence="1" id="KW-0812">Transmembrane</keyword>
<dbReference type="Proteomes" id="UP000527143">
    <property type="component" value="Unassembled WGS sequence"/>
</dbReference>
<feature type="transmembrane region" description="Helical" evidence="1">
    <location>
        <begin position="12"/>
        <end position="34"/>
    </location>
</feature>
<evidence type="ECO:0000256" key="1">
    <source>
        <dbReference type="SAM" id="Phobius"/>
    </source>
</evidence>
<name>A0A840Y9K2_9SPHN</name>
<keyword evidence="1" id="KW-0472">Membrane</keyword>
<sequence>MAAAYEPRVAVLVMGAVMISGLVILSLAGDYIYFGAMRETIPVTSLLFVAPLAAVVSGAAGGLFPA</sequence>
<feature type="transmembrane region" description="Helical" evidence="1">
    <location>
        <begin position="46"/>
        <end position="64"/>
    </location>
</feature>
<evidence type="ECO:0000313" key="2">
    <source>
        <dbReference type="EMBL" id="MBB5710017.1"/>
    </source>
</evidence>
<organism evidence="2 3">
    <name type="scientific">Sphingomonas xinjiangensis</name>
    <dbReference type="NCBI Taxonomy" id="643568"/>
    <lineage>
        <taxon>Bacteria</taxon>
        <taxon>Pseudomonadati</taxon>
        <taxon>Pseudomonadota</taxon>
        <taxon>Alphaproteobacteria</taxon>
        <taxon>Sphingomonadales</taxon>
        <taxon>Sphingomonadaceae</taxon>
        <taxon>Sphingomonas</taxon>
    </lineage>
</organism>
<dbReference type="EMBL" id="JACIJF010000003">
    <property type="protein sequence ID" value="MBB5710017.1"/>
    <property type="molecule type" value="Genomic_DNA"/>
</dbReference>
<evidence type="ECO:0000313" key="3">
    <source>
        <dbReference type="Proteomes" id="UP000527143"/>
    </source>
</evidence>
<dbReference type="RefSeq" id="WP_184085595.1">
    <property type="nucleotide sequence ID" value="NZ_JACIJF010000003.1"/>
</dbReference>
<keyword evidence="1" id="KW-1133">Transmembrane helix</keyword>
<accession>A0A840Y9K2</accession>